<evidence type="ECO:0000256" key="10">
    <source>
        <dbReference type="ARBA" id="ARBA00023204"/>
    </source>
</evidence>
<gene>
    <name evidence="18" type="primary">recG</name>
    <name evidence="18" type="ORF">Mal64_12390</name>
</gene>
<evidence type="ECO:0000256" key="1">
    <source>
        <dbReference type="ARBA" id="ARBA00007504"/>
    </source>
</evidence>
<dbReference type="SMART" id="SM00487">
    <property type="entry name" value="DEXDc"/>
    <property type="match status" value="1"/>
</dbReference>
<keyword evidence="5 15" id="KW-0378">Hydrolase</keyword>
<evidence type="ECO:0000259" key="17">
    <source>
        <dbReference type="PROSITE" id="PS51194"/>
    </source>
</evidence>
<dbReference type="InterPro" id="IPR027417">
    <property type="entry name" value="P-loop_NTPase"/>
</dbReference>
<dbReference type="EC" id="5.6.2.4" evidence="13 15"/>
<comment type="caution">
    <text evidence="18">The sequence shown here is derived from an EMBL/GenBank/DDBJ whole genome shotgun (WGS) entry which is preliminary data.</text>
</comment>
<keyword evidence="4 15" id="KW-0227">DNA damage</keyword>
<dbReference type="InterPro" id="IPR045562">
    <property type="entry name" value="RecG_dom3_C"/>
</dbReference>
<sequence length="690" mass="75917">MSVTLHTPVAELPGVKPAQARCLAKMGLHYAQDLLFLFPRGYEDFSDLRPIAELEADLPQTVQGEVTDIDSRGGFGRSRVGVVIRDESDALRATWFNQAFMRDKFKVGQRVQFSGKPRLQGHRWEMAHPRVAYLDGDPANSAEEGLLPVYSLTEGMTLYHMRRIVGDVVTALASAPEEVLPDDLRSDYDLMPLADALRWVHRPADEKQRDDAVRRFVFQELLVLQLALAARRLQQRVGFKAPELPADARVDARITRLLPFDLTGDQRAAITAVAADMASSTPMNRLLQGDVGSGKTVVALYAMLMCVTHGWQAALVAPTEVLARQHGLTLEKLLAQSRVNWRLLVGGMTDAEKADVKRGLAAGEIDAVIGTHAVLEESVAFAKLGLAVVDEQHKFGVRQRAKLRSGERSPHFLVMTATPIPRTMSMTQFGDLDVSTIRETPPGRAPIRTYLVEPTKRDEWWGFVRGRLDEGRQAFVVTPLVDESATLSATSVQEAYEALTNGELEAYRVALLHGRMAAAEKESVMEAFRTGETQVLVSTTVIEVGVDVPNAAVMTVASPERFGLSQLHQLRGRVGRGSFPGACGLLLEEEVGDKAAERLKAFAETTDGFKLAELDFELRGPGDLFGDRQSGLPPLRMADLRLNLAELLEARAAAAKLFAADPGLKDERHHALRRQMLRRYGESLELGDVG</sequence>
<dbReference type="PROSITE" id="PS51194">
    <property type="entry name" value="HELICASE_CTER"/>
    <property type="match status" value="1"/>
</dbReference>
<dbReference type="Pfam" id="PF00271">
    <property type="entry name" value="Helicase_C"/>
    <property type="match status" value="1"/>
</dbReference>
<evidence type="ECO:0000259" key="16">
    <source>
        <dbReference type="PROSITE" id="PS51192"/>
    </source>
</evidence>
<comment type="similarity">
    <text evidence="1 15">Belongs to the helicase family. RecG subfamily.</text>
</comment>
<feature type="domain" description="Helicase ATP-binding" evidence="16">
    <location>
        <begin position="276"/>
        <end position="437"/>
    </location>
</feature>
<proteinExistence type="inferred from homology"/>
<dbReference type="NCBIfam" id="NF008165">
    <property type="entry name" value="PRK10917.1-3"/>
    <property type="match status" value="1"/>
</dbReference>
<dbReference type="AlphaFoldDB" id="A0A5C5ZTJ8"/>
<evidence type="ECO:0000256" key="14">
    <source>
        <dbReference type="ARBA" id="ARBA00048988"/>
    </source>
</evidence>
<dbReference type="Gene3D" id="3.40.50.300">
    <property type="entry name" value="P-loop containing nucleotide triphosphate hydrolases"/>
    <property type="match status" value="2"/>
</dbReference>
<evidence type="ECO:0000256" key="5">
    <source>
        <dbReference type="ARBA" id="ARBA00022801"/>
    </source>
</evidence>
<dbReference type="PANTHER" id="PTHR47964:SF1">
    <property type="entry name" value="ATP-DEPENDENT DNA HELICASE HOMOLOG RECG, CHLOROPLASTIC"/>
    <property type="match status" value="1"/>
</dbReference>
<dbReference type="GO" id="GO:0043138">
    <property type="term" value="F:3'-5' DNA helicase activity"/>
    <property type="evidence" value="ECO:0007669"/>
    <property type="project" value="UniProtKB-EC"/>
</dbReference>
<dbReference type="Proteomes" id="UP000315440">
    <property type="component" value="Unassembled WGS sequence"/>
</dbReference>
<dbReference type="InterPro" id="IPR047112">
    <property type="entry name" value="RecG/Mfd"/>
</dbReference>
<dbReference type="SUPFAM" id="SSF52540">
    <property type="entry name" value="P-loop containing nucleoside triphosphate hydrolases"/>
    <property type="match status" value="2"/>
</dbReference>
<dbReference type="InterPro" id="IPR001650">
    <property type="entry name" value="Helicase_C-like"/>
</dbReference>
<accession>A0A5C5ZTJ8</accession>
<feature type="domain" description="Helicase C-terminal" evidence="17">
    <location>
        <begin position="470"/>
        <end position="622"/>
    </location>
</feature>
<evidence type="ECO:0000256" key="3">
    <source>
        <dbReference type="ARBA" id="ARBA00022741"/>
    </source>
</evidence>
<dbReference type="Pfam" id="PF19833">
    <property type="entry name" value="RecG_dom3_C"/>
    <property type="match status" value="1"/>
</dbReference>
<name>A0A5C5ZTJ8_9BACT</name>
<organism evidence="18 19">
    <name type="scientific">Pseudobythopirellula maris</name>
    <dbReference type="NCBI Taxonomy" id="2527991"/>
    <lineage>
        <taxon>Bacteria</taxon>
        <taxon>Pseudomonadati</taxon>
        <taxon>Planctomycetota</taxon>
        <taxon>Planctomycetia</taxon>
        <taxon>Pirellulales</taxon>
        <taxon>Lacipirellulaceae</taxon>
        <taxon>Pseudobythopirellula</taxon>
    </lineage>
</organism>
<dbReference type="GO" id="GO:0005524">
    <property type="term" value="F:ATP binding"/>
    <property type="evidence" value="ECO:0007669"/>
    <property type="project" value="UniProtKB-KW"/>
</dbReference>
<evidence type="ECO:0000313" key="18">
    <source>
        <dbReference type="EMBL" id="TWT90842.1"/>
    </source>
</evidence>
<dbReference type="NCBIfam" id="NF008168">
    <property type="entry name" value="PRK10917.2-2"/>
    <property type="match status" value="1"/>
</dbReference>
<dbReference type="InterPro" id="IPR033454">
    <property type="entry name" value="RecG_wedge"/>
</dbReference>
<evidence type="ECO:0000256" key="8">
    <source>
        <dbReference type="ARBA" id="ARBA00023125"/>
    </source>
</evidence>
<dbReference type="GO" id="GO:0006310">
    <property type="term" value="P:DNA recombination"/>
    <property type="evidence" value="ECO:0007669"/>
    <property type="project" value="UniProtKB-UniRule"/>
</dbReference>
<dbReference type="GO" id="GO:0006281">
    <property type="term" value="P:DNA repair"/>
    <property type="evidence" value="ECO:0007669"/>
    <property type="project" value="UniProtKB-UniRule"/>
</dbReference>
<dbReference type="Gene3D" id="2.40.50.140">
    <property type="entry name" value="Nucleic acid-binding proteins"/>
    <property type="match status" value="1"/>
</dbReference>
<keyword evidence="9 15" id="KW-0233">DNA recombination</keyword>
<evidence type="ECO:0000313" key="19">
    <source>
        <dbReference type="Proteomes" id="UP000315440"/>
    </source>
</evidence>
<evidence type="ECO:0000256" key="11">
    <source>
        <dbReference type="ARBA" id="ARBA00023235"/>
    </source>
</evidence>
<keyword evidence="19" id="KW-1185">Reference proteome</keyword>
<dbReference type="OrthoDB" id="9804325at2"/>
<evidence type="ECO:0000256" key="15">
    <source>
        <dbReference type="RuleBase" id="RU363016"/>
    </source>
</evidence>
<comment type="catalytic activity">
    <reaction evidence="14 15">
        <text>ATP + H2O = ADP + phosphate + H(+)</text>
        <dbReference type="Rhea" id="RHEA:13065"/>
        <dbReference type="ChEBI" id="CHEBI:15377"/>
        <dbReference type="ChEBI" id="CHEBI:15378"/>
        <dbReference type="ChEBI" id="CHEBI:30616"/>
        <dbReference type="ChEBI" id="CHEBI:43474"/>
        <dbReference type="ChEBI" id="CHEBI:456216"/>
        <dbReference type="EC" id="5.6.2.4"/>
    </reaction>
</comment>
<dbReference type="PROSITE" id="PS51192">
    <property type="entry name" value="HELICASE_ATP_BIND_1"/>
    <property type="match status" value="1"/>
</dbReference>
<dbReference type="PANTHER" id="PTHR47964">
    <property type="entry name" value="ATP-DEPENDENT DNA HELICASE HOMOLOG RECG, CHLOROPLASTIC"/>
    <property type="match status" value="1"/>
</dbReference>
<comment type="catalytic activity">
    <reaction evidence="12 15">
        <text>Couples ATP hydrolysis with the unwinding of duplex DNA by translocating in the 3'-5' direction.</text>
        <dbReference type="EC" id="5.6.2.4"/>
    </reaction>
</comment>
<evidence type="ECO:0000256" key="12">
    <source>
        <dbReference type="ARBA" id="ARBA00034617"/>
    </source>
</evidence>
<keyword evidence="7 15" id="KW-0067">ATP-binding</keyword>
<dbReference type="CDD" id="cd04488">
    <property type="entry name" value="RecG_wedge_OBF"/>
    <property type="match status" value="1"/>
</dbReference>
<keyword evidence="6 15" id="KW-0347">Helicase</keyword>
<dbReference type="InterPro" id="IPR011545">
    <property type="entry name" value="DEAD/DEAH_box_helicase_dom"/>
</dbReference>
<evidence type="ECO:0000256" key="9">
    <source>
        <dbReference type="ARBA" id="ARBA00023172"/>
    </source>
</evidence>
<keyword evidence="11" id="KW-0413">Isomerase</keyword>
<evidence type="ECO:0000256" key="2">
    <source>
        <dbReference type="ARBA" id="ARBA00017846"/>
    </source>
</evidence>
<evidence type="ECO:0000256" key="7">
    <source>
        <dbReference type="ARBA" id="ARBA00022840"/>
    </source>
</evidence>
<keyword evidence="3 15" id="KW-0547">Nucleotide-binding</keyword>
<reference evidence="18 19" key="1">
    <citation type="submission" date="2019-02" db="EMBL/GenBank/DDBJ databases">
        <title>Deep-cultivation of Planctomycetes and their phenomic and genomic characterization uncovers novel biology.</title>
        <authorList>
            <person name="Wiegand S."/>
            <person name="Jogler M."/>
            <person name="Boedeker C."/>
            <person name="Pinto D."/>
            <person name="Vollmers J."/>
            <person name="Rivas-Marin E."/>
            <person name="Kohn T."/>
            <person name="Peeters S.H."/>
            <person name="Heuer A."/>
            <person name="Rast P."/>
            <person name="Oberbeckmann S."/>
            <person name="Bunk B."/>
            <person name="Jeske O."/>
            <person name="Meyerdierks A."/>
            <person name="Storesund J.E."/>
            <person name="Kallscheuer N."/>
            <person name="Luecker S."/>
            <person name="Lage O.M."/>
            <person name="Pohl T."/>
            <person name="Merkel B.J."/>
            <person name="Hornburger P."/>
            <person name="Mueller R.-W."/>
            <person name="Bruemmer F."/>
            <person name="Labrenz M."/>
            <person name="Spormann A.M."/>
            <person name="Op Den Camp H."/>
            <person name="Overmann J."/>
            <person name="Amann R."/>
            <person name="Jetten M.S.M."/>
            <person name="Mascher T."/>
            <person name="Medema M.H."/>
            <person name="Devos D.P."/>
            <person name="Kaster A.-K."/>
            <person name="Ovreas L."/>
            <person name="Rohde M."/>
            <person name="Galperin M.Y."/>
            <person name="Jogler C."/>
        </authorList>
    </citation>
    <scope>NUCLEOTIDE SEQUENCE [LARGE SCALE GENOMIC DNA]</scope>
    <source>
        <strain evidence="18 19">Mal64</strain>
    </source>
</reference>
<dbReference type="SMART" id="SM00490">
    <property type="entry name" value="HELICc"/>
    <property type="match status" value="1"/>
</dbReference>
<evidence type="ECO:0000256" key="4">
    <source>
        <dbReference type="ARBA" id="ARBA00022763"/>
    </source>
</evidence>
<dbReference type="GO" id="GO:0016887">
    <property type="term" value="F:ATP hydrolysis activity"/>
    <property type="evidence" value="ECO:0007669"/>
    <property type="project" value="RHEA"/>
</dbReference>
<protein>
    <recommendedName>
        <fullName evidence="2 15">ATP-dependent DNA helicase RecG</fullName>
        <ecNumber evidence="13 15">5.6.2.4</ecNumber>
    </recommendedName>
</protein>
<keyword evidence="10 15" id="KW-0234">DNA repair</keyword>
<dbReference type="Pfam" id="PF00270">
    <property type="entry name" value="DEAD"/>
    <property type="match status" value="1"/>
</dbReference>
<dbReference type="EMBL" id="SJPQ01000001">
    <property type="protein sequence ID" value="TWT90842.1"/>
    <property type="molecule type" value="Genomic_DNA"/>
</dbReference>
<dbReference type="InterPro" id="IPR012340">
    <property type="entry name" value="NA-bd_OB-fold"/>
</dbReference>
<evidence type="ECO:0000256" key="13">
    <source>
        <dbReference type="ARBA" id="ARBA00034808"/>
    </source>
</evidence>
<keyword evidence="8" id="KW-0238">DNA-binding</keyword>
<comment type="function">
    <text evidence="15">Plays a critical role in recombination and DNA repair. Helps process Holliday junction intermediates to mature products by catalyzing branch migration. Has replication fork regression activity, unwinds stalled or blocked replication forks to make a HJ that can be resolved. Has a DNA unwinding activity characteristic of a DNA helicase with 3'-5' polarity.</text>
</comment>
<dbReference type="SUPFAM" id="SSF50249">
    <property type="entry name" value="Nucleic acid-binding proteins"/>
    <property type="match status" value="1"/>
</dbReference>
<dbReference type="Pfam" id="PF17191">
    <property type="entry name" value="RecG_wedge"/>
    <property type="match status" value="1"/>
</dbReference>
<dbReference type="InterPro" id="IPR014001">
    <property type="entry name" value="Helicase_ATP-bd"/>
</dbReference>
<evidence type="ECO:0000256" key="6">
    <source>
        <dbReference type="ARBA" id="ARBA00022806"/>
    </source>
</evidence>
<dbReference type="InterPro" id="IPR004609">
    <property type="entry name" value="ATP-dep_DNA_helicase_RecG"/>
</dbReference>
<dbReference type="GO" id="GO:0003677">
    <property type="term" value="F:DNA binding"/>
    <property type="evidence" value="ECO:0007669"/>
    <property type="project" value="UniProtKB-KW"/>
</dbReference>
<dbReference type="RefSeq" id="WP_146398087.1">
    <property type="nucleotide sequence ID" value="NZ_SJPQ01000001.1"/>
</dbReference>
<dbReference type="NCBIfam" id="TIGR00643">
    <property type="entry name" value="recG"/>
    <property type="match status" value="1"/>
</dbReference>